<accession>A0A494X7C2</accession>
<dbReference type="PANTHER" id="PTHR43252:SF2">
    <property type="entry name" value="TRANSCRIPTION REGULATOR, PADR-LIKE FAMILY"/>
    <property type="match status" value="1"/>
</dbReference>
<dbReference type="InterPro" id="IPR005149">
    <property type="entry name" value="Tscrpt_reg_PadR_N"/>
</dbReference>
<gene>
    <name evidence="2" type="ORF">D7S89_17885</name>
</gene>
<organism evidence="2 3">
    <name type="scientific">Trinickia fusca</name>
    <dbReference type="NCBI Taxonomy" id="2419777"/>
    <lineage>
        <taxon>Bacteria</taxon>
        <taxon>Pseudomonadati</taxon>
        <taxon>Pseudomonadota</taxon>
        <taxon>Betaproteobacteria</taxon>
        <taxon>Burkholderiales</taxon>
        <taxon>Burkholderiaceae</taxon>
        <taxon>Trinickia</taxon>
    </lineage>
</organism>
<reference evidence="2 3" key="1">
    <citation type="submission" date="2018-10" db="EMBL/GenBank/DDBJ databases">
        <title>Paraburkholderia sp. 7MK8-2, isolated from soil.</title>
        <authorList>
            <person name="Gao Z.-H."/>
            <person name="Qiu L.-H."/>
        </authorList>
    </citation>
    <scope>NUCLEOTIDE SEQUENCE [LARGE SCALE GENOMIC DNA]</scope>
    <source>
        <strain evidence="2 3">7MK8-2</strain>
    </source>
</reference>
<comment type="caution">
    <text evidence="2">The sequence shown here is derived from an EMBL/GenBank/DDBJ whole genome shotgun (WGS) entry which is preliminary data.</text>
</comment>
<sequence length="223" mass="25692">MINRARYCRYPHQDSHVTTRPRQRSPLAMVILGFVLEAPSHAYRMHELIKQRGKDNVVNVAQRNSVYQTIAQLKTAELIRVRETQQDEGRPERVVYEITPLGKKTFHAWLEAMLGEPRREFNEFPAALATVMALSPEVVLAQLRRRSETLKHQLAESLSIYKESQSKGLVRLFMLDDEYKQVLLKAEIKWLGGLIAELESGAMTWSEKWLRQFAAKFEGGGLD</sequence>
<dbReference type="Pfam" id="PF03551">
    <property type="entry name" value="PadR"/>
    <property type="match status" value="1"/>
</dbReference>
<dbReference type="SUPFAM" id="SSF46785">
    <property type="entry name" value="Winged helix' DNA-binding domain"/>
    <property type="match status" value="1"/>
</dbReference>
<dbReference type="PANTHER" id="PTHR43252">
    <property type="entry name" value="TRANSCRIPTIONAL REGULATOR YQJI"/>
    <property type="match status" value="1"/>
</dbReference>
<dbReference type="OrthoDB" id="3186544at2"/>
<evidence type="ECO:0000259" key="1">
    <source>
        <dbReference type="Pfam" id="PF03551"/>
    </source>
</evidence>
<protein>
    <submittedName>
        <fullName evidence="2">PadR family transcriptional regulator</fullName>
    </submittedName>
</protein>
<dbReference type="AlphaFoldDB" id="A0A494X7C2"/>
<dbReference type="InterPro" id="IPR036390">
    <property type="entry name" value="WH_DNA-bd_sf"/>
</dbReference>
<name>A0A494X7C2_9BURK</name>
<proteinExistence type="predicted"/>
<evidence type="ECO:0000313" key="3">
    <source>
        <dbReference type="Proteomes" id="UP000280434"/>
    </source>
</evidence>
<dbReference type="EMBL" id="RBZV01000007">
    <property type="protein sequence ID" value="RKP46488.1"/>
    <property type="molecule type" value="Genomic_DNA"/>
</dbReference>
<evidence type="ECO:0000313" key="2">
    <source>
        <dbReference type="EMBL" id="RKP46488.1"/>
    </source>
</evidence>
<dbReference type="InterPro" id="IPR036388">
    <property type="entry name" value="WH-like_DNA-bd_sf"/>
</dbReference>
<keyword evidence="3" id="KW-1185">Reference proteome</keyword>
<dbReference type="Gene3D" id="1.10.10.10">
    <property type="entry name" value="Winged helix-like DNA-binding domain superfamily/Winged helix DNA-binding domain"/>
    <property type="match status" value="1"/>
</dbReference>
<dbReference type="Proteomes" id="UP000280434">
    <property type="component" value="Unassembled WGS sequence"/>
</dbReference>
<feature type="domain" description="Transcription regulator PadR N-terminal" evidence="1">
    <location>
        <begin position="31"/>
        <end position="107"/>
    </location>
</feature>